<keyword evidence="1" id="KW-1133">Transmembrane helix</keyword>
<keyword evidence="1" id="KW-0472">Membrane</keyword>
<keyword evidence="1" id="KW-0812">Transmembrane</keyword>
<comment type="caution">
    <text evidence="2">The sequence shown here is derived from an EMBL/GenBank/DDBJ whole genome shotgun (WGS) entry which is preliminary data.</text>
</comment>
<evidence type="ECO:0000313" key="3">
    <source>
        <dbReference type="Proteomes" id="UP001155604"/>
    </source>
</evidence>
<reference evidence="2" key="1">
    <citation type="journal article" date="2023" name="Int. J. Syst. Evol. Microbiol.">
        <title>&lt;i&gt;Shewanella septentrionalis&lt;/i&gt; sp. nov. and &lt;i&gt;Shewanella holmiensis&lt;/i&gt; sp. nov., isolated from Baltic Sea water and sediments.</title>
        <authorList>
            <person name="Martin-Rodriguez A.J."/>
            <person name="Thorell K."/>
            <person name="Joffre E."/>
            <person name="Jensie-Markopoulos S."/>
            <person name="Moore E.R.B."/>
            <person name="Sjoling A."/>
        </authorList>
    </citation>
    <scope>NUCLEOTIDE SEQUENCE</scope>
    <source>
        <strain evidence="2">SP1W3</strain>
    </source>
</reference>
<feature type="transmembrane region" description="Helical" evidence="1">
    <location>
        <begin position="21"/>
        <end position="40"/>
    </location>
</feature>
<name>A0A9X2WTA1_9GAMM</name>
<protein>
    <submittedName>
        <fullName evidence="2">Uncharacterized protein</fullName>
    </submittedName>
</protein>
<accession>A0A9X2WTA1</accession>
<feature type="transmembrane region" description="Helical" evidence="1">
    <location>
        <begin position="46"/>
        <end position="65"/>
    </location>
</feature>
<dbReference type="AlphaFoldDB" id="A0A9X2WTA1"/>
<evidence type="ECO:0000256" key="1">
    <source>
        <dbReference type="SAM" id="Phobius"/>
    </source>
</evidence>
<dbReference type="RefSeq" id="WP_261271955.1">
    <property type="nucleotide sequence ID" value="NZ_JAMTCC010000006.1"/>
</dbReference>
<keyword evidence="3" id="KW-1185">Reference proteome</keyword>
<dbReference type="Proteomes" id="UP001155604">
    <property type="component" value="Unassembled WGS sequence"/>
</dbReference>
<gene>
    <name evidence="2" type="ORF">NE536_04800</name>
</gene>
<proteinExistence type="predicted"/>
<organism evidence="2 3">
    <name type="scientific">Shewanella septentrionalis</name>
    <dbReference type="NCBI Taxonomy" id="2952223"/>
    <lineage>
        <taxon>Bacteria</taxon>
        <taxon>Pseudomonadati</taxon>
        <taxon>Pseudomonadota</taxon>
        <taxon>Gammaproteobacteria</taxon>
        <taxon>Alteromonadales</taxon>
        <taxon>Shewanellaceae</taxon>
        <taxon>Shewanella</taxon>
    </lineage>
</organism>
<dbReference type="EMBL" id="JAMTCC010000006">
    <property type="protein sequence ID" value="MCT7944682.1"/>
    <property type="molecule type" value="Genomic_DNA"/>
</dbReference>
<sequence length="154" mass="17782">MRFKQLSPTIAIMAKTRAQTIGRWIFASLVASLTLFNALGFEHWSYAEVIIWSFIALLSWHLLFARRRIQFDLERQLITINVSSLYPLTQQVIPINHIAAFQIQQRLGQPHGYDLLVVMDTQIEPLKFQYGDLHQIKKLGQALSQFCTIPLLSD</sequence>
<evidence type="ECO:0000313" key="2">
    <source>
        <dbReference type="EMBL" id="MCT7944682.1"/>
    </source>
</evidence>